<evidence type="ECO:0000313" key="3">
    <source>
        <dbReference type="EMBL" id="MFD1224392.1"/>
    </source>
</evidence>
<dbReference type="Gene3D" id="3.40.630.30">
    <property type="match status" value="1"/>
</dbReference>
<dbReference type="RefSeq" id="WP_345586557.1">
    <property type="nucleotide sequence ID" value="NZ_BAABJG010000004.1"/>
</dbReference>
<dbReference type="EC" id="2.3.-.-" evidence="3"/>
<gene>
    <name evidence="3" type="ORF">ACFQ4B_30225</name>
</gene>
<keyword evidence="1 3" id="KW-0808">Transferase</keyword>
<dbReference type="CDD" id="cd04301">
    <property type="entry name" value="NAT_SF"/>
    <property type="match status" value="1"/>
</dbReference>
<feature type="domain" description="N-acetyltransferase" evidence="2">
    <location>
        <begin position="7"/>
        <end position="152"/>
    </location>
</feature>
<reference evidence="4" key="1">
    <citation type="journal article" date="2019" name="Int. J. Syst. Evol. Microbiol.">
        <title>The Global Catalogue of Microorganisms (GCM) 10K type strain sequencing project: providing services to taxonomists for standard genome sequencing and annotation.</title>
        <authorList>
            <consortium name="The Broad Institute Genomics Platform"/>
            <consortium name="The Broad Institute Genome Sequencing Center for Infectious Disease"/>
            <person name="Wu L."/>
            <person name="Ma J."/>
        </authorList>
    </citation>
    <scope>NUCLEOTIDE SEQUENCE [LARGE SCALE GENOMIC DNA]</scope>
    <source>
        <strain evidence="4">CCUG 53270</strain>
    </source>
</reference>
<comment type="caution">
    <text evidence="3">The sequence shown here is derived from an EMBL/GenBank/DDBJ whole genome shotgun (WGS) entry which is preliminary data.</text>
</comment>
<organism evidence="3 4">
    <name type="scientific">Paenibacillus vulneris</name>
    <dbReference type="NCBI Taxonomy" id="1133364"/>
    <lineage>
        <taxon>Bacteria</taxon>
        <taxon>Bacillati</taxon>
        <taxon>Bacillota</taxon>
        <taxon>Bacilli</taxon>
        <taxon>Bacillales</taxon>
        <taxon>Paenibacillaceae</taxon>
        <taxon>Paenibacillus</taxon>
    </lineage>
</organism>
<protein>
    <submittedName>
        <fullName evidence="3">GNAT family N-acetyltransferase</fullName>
        <ecNumber evidence="3">2.3.-.-</ecNumber>
    </submittedName>
</protein>
<accession>A0ABW3UV80</accession>
<dbReference type="InterPro" id="IPR016181">
    <property type="entry name" value="Acyl_CoA_acyltransferase"/>
</dbReference>
<dbReference type="Proteomes" id="UP001597180">
    <property type="component" value="Unassembled WGS sequence"/>
</dbReference>
<dbReference type="InterPro" id="IPR050769">
    <property type="entry name" value="NAT_camello-type"/>
</dbReference>
<dbReference type="PANTHER" id="PTHR13947">
    <property type="entry name" value="GNAT FAMILY N-ACETYLTRANSFERASE"/>
    <property type="match status" value="1"/>
</dbReference>
<keyword evidence="4" id="KW-1185">Reference proteome</keyword>
<dbReference type="SUPFAM" id="SSF55729">
    <property type="entry name" value="Acyl-CoA N-acyltransferases (Nat)"/>
    <property type="match status" value="1"/>
</dbReference>
<evidence type="ECO:0000313" key="4">
    <source>
        <dbReference type="Proteomes" id="UP001597180"/>
    </source>
</evidence>
<dbReference type="EMBL" id="JBHTLU010000045">
    <property type="protein sequence ID" value="MFD1224392.1"/>
    <property type="molecule type" value="Genomic_DNA"/>
</dbReference>
<sequence>MKPSALLEIEPFTPAYQAEVKAFVLEGLAEHFGFLDTTLNPDLDDIMDHYTNQGHVFLVGIMNREAVCCGALVPYDETTGRIVRMSVKKDHRRNGYASRMIEALEEEARHKGYSAIILKTLGHWADAVGFYTHKGYAAARHEGESVVMTKAL</sequence>
<dbReference type="InterPro" id="IPR000182">
    <property type="entry name" value="GNAT_dom"/>
</dbReference>
<dbReference type="GO" id="GO:0016746">
    <property type="term" value="F:acyltransferase activity"/>
    <property type="evidence" value="ECO:0007669"/>
    <property type="project" value="UniProtKB-KW"/>
</dbReference>
<evidence type="ECO:0000259" key="2">
    <source>
        <dbReference type="PROSITE" id="PS51186"/>
    </source>
</evidence>
<proteinExistence type="predicted"/>
<name>A0ABW3UV80_9BACL</name>
<dbReference type="PROSITE" id="PS51186">
    <property type="entry name" value="GNAT"/>
    <property type="match status" value="1"/>
</dbReference>
<evidence type="ECO:0000256" key="1">
    <source>
        <dbReference type="ARBA" id="ARBA00022679"/>
    </source>
</evidence>
<dbReference type="PANTHER" id="PTHR13947:SF37">
    <property type="entry name" value="LD18367P"/>
    <property type="match status" value="1"/>
</dbReference>
<dbReference type="Pfam" id="PF00583">
    <property type="entry name" value="Acetyltransf_1"/>
    <property type="match status" value="1"/>
</dbReference>
<keyword evidence="3" id="KW-0012">Acyltransferase</keyword>